<feature type="domain" description="Histidine kinase/HSP90-like ATPase" evidence="5">
    <location>
        <begin position="897"/>
        <end position="991"/>
    </location>
</feature>
<dbReference type="EMBL" id="CP002467">
    <property type="protein sequence ID" value="ADV82550.1"/>
    <property type="molecule type" value="Genomic_DNA"/>
</dbReference>
<organism evidence="8 9">
    <name type="scientific">Terriglobus saanensis (strain ATCC BAA-1853 / DSM 23119 / SP1PR4)</name>
    <dbReference type="NCBI Taxonomy" id="401053"/>
    <lineage>
        <taxon>Bacteria</taxon>
        <taxon>Pseudomonadati</taxon>
        <taxon>Acidobacteriota</taxon>
        <taxon>Terriglobia</taxon>
        <taxon>Terriglobales</taxon>
        <taxon>Acidobacteriaceae</taxon>
        <taxon>Terriglobus</taxon>
    </lineage>
</organism>
<feature type="domain" description="Signal transduction histidine kinase subgroup 3 dimerisation and phosphoacceptor" evidence="7">
    <location>
        <begin position="791"/>
        <end position="855"/>
    </location>
</feature>
<evidence type="ECO:0000259" key="7">
    <source>
        <dbReference type="Pfam" id="PF07730"/>
    </source>
</evidence>
<dbReference type="AlphaFoldDB" id="E8V459"/>
<name>E8V459_TERSS</name>
<feature type="domain" description="Two component regulator three Y" evidence="6">
    <location>
        <begin position="683"/>
        <end position="735"/>
    </location>
</feature>
<protein>
    <submittedName>
        <fullName evidence="8">Histidine kinase</fullName>
    </submittedName>
</protein>
<dbReference type="PANTHER" id="PTHR24421">
    <property type="entry name" value="NITRATE/NITRITE SENSOR PROTEIN NARX-RELATED"/>
    <property type="match status" value="1"/>
</dbReference>
<keyword evidence="4" id="KW-1133">Transmembrane helix</keyword>
<dbReference type="Pfam" id="PF07730">
    <property type="entry name" value="HisKA_3"/>
    <property type="match status" value="1"/>
</dbReference>
<sequence>MSLRSHHALALLLVLLRATVSYGQGLGLQPASFSPEMKPVVAHMKWMGRDGAPENIAALAQTIDGYLWLGTPLGLYRFDGLQFASYPMTTMEAKLPALDIDALTSDLDGGLWIGFRLSGGISHLTRDGVLTSYDKTNGRGPKSALKIVVRSDKSVWAIADNKLLVLRDDHWEDFGKAHGLPDEPLWSLFFDSHGNLWTSARQKLFVLHPGHGAFDLYPTKTFIIVDLAEAPDGQIWLSDGWRVIRPLEPNSSDTEIHVPSYTRTLIEPSGTMWMAQDYRGVSHFKVAIFHKPSSPLVEETDLSSEQTNSILRDRDGNIWVGTSRGLDRFQSSPLKSLRNTRVEYYPALAADAQSGVWIAMLAHPLVHASGDTLTAMGREIGSSPMVCDDQGRVWLVDPLFNMLTKYEGGRMFRFPVPDEIHRVPAQSIGLDYDGALLISFDEFGLWRFDGHWQQIHNASLPTEHPLTIFRDKERHVWLGYPDSRIAMRDEHGVHTFTTHQSADLGNVLTFAVSHDRLWAAGANGLAYLDHGAFRRVSLNGASVLRGTSGIVEDPSGSLWLNTSVGIVRIRASELNKLSHGPMSFDYDILDDRQGVEGTATQIKPTPSAVADKNGLLWFSMSGAIYSVDSEALSLRKSVPVLSLQNVSMNGITIMDREHAPTLVTTSAASLKELEIDYIGIDLSAPEKVSYQYMLEGEDKAWREVGNRRQAFYTYLRPGSYRFRVRASNGAAPWQEFSAPPVITITPAFYQTVWFYLLSAIVALTLLYLLYLLRVQYLTNLLKDRLKERSDERLRIARALHDTLLQSVHGLMLRFHFAAQTLPEHTPARQSLEVALVRADAVYLETRSQVESLRDEVAEGADLVSLIAKRAQEMEIQQRMTFQIVENGQRQALNGTAQAELYRIASEALTNTVLHARAAGAEVILTYGGSELVMKCCDTGVGLPPLVLATGQRTGHWGLIGMRERVATIGGRLQIWSSPGGGTEIEIRVPARRAYLYPSARLVWLQRLLQFRRTATGLDSEPEMES</sequence>
<dbReference type="InterPro" id="IPR011712">
    <property type="entry name" value="Sig_transdc_His_kin_sub3_dim/P"/>
</dbReference>
<dbReference type="Gene3D" id="2.130.10.10">
    <property type="entry name" value="YVTN repeat-like/Quinoprotein amine dehydrogenase"/>
    <property type="match status" value="3"/>
</dbReference>
<keyword evidence="9" id="KW-1185">Reference proteome</keyword>
<dbReference type="OrthoDB" id="127270at2"/>
<dbReference type="InterPro" id="IPR011123">
    <property type="entry name" value="Y_Y_Y"/>
</dbReference>
<dbReference type="eggNOG" id="COG3292">
    <property type="taxonomic scope" value="Bacteria"/>
</dbReference>
<evidence type="ECO:0000256" key="4">
    <source>
        <dbReference type="SAM" id="Phobius"/>
    </source>
</evidence>
<keyword evidence="3" id="KW-0902">Two-component regulatory system</keyword>
<dbReference type="HOGENOM" id="CLU_000445_28_2_0"/>
<reference evidence="8 9" key="1">
    <citation type="journal article" date="2012" name="Stand. Genomic Sci.">
        <title>Complete genome sequence of Terriglobus saanensis type strain SP1PR4(T), an Acidobacteria from tundra soil.</title>
        <authorList>
            <person name="Rawat S.R."/>
            <person name="Mannisto M.K."/>
            <person name="Starovoytov V."/>
            <person name="Goodwin L."/>
            <person name="Nolan M."/>
            <person name="Hauser L."/>
            <person name="Land M."/>
            <person name="Davenport K.W."/>
            <person name="Woyke T."/>
            <person name="Haggblom M.M."/>
        </authorList>
    </citation>
    <scope>NUCLEOTIDE SEQUENCE</scope>
    <source>
        <strain evidence="9">ATCC BAA-1853 / DSM 23119 / SP1PR4</strain>
    </source>
</reference>
<keyword evidence="4" id="KW-0472">Membrane</keyword>
<dbReference type="GO" id="GO:0000155">
    <property type="term" value="F:phosphorelay sensor kinase activity"/>
    <property type="evidence" value="ECO:0007669"/>
    <property type="project" value="InterPro"/>
</dbReference>
<dbReference type="PANTHER" id="PTHR24421:SF62">
    <property type="entry name" value="SENSORY TRANSDUCTION HISTIDINE KINASE"/>
    <property type="match status" value="1"/>
</dbReference>
<accession>E8V459</accession>
<gene>
    <name evidence="8" type="ordered locus">AciPR4_1743</name>
</gene>
<evidence type="ECO:0000259" key="6">
    <source>
        <dbReference type="Pfam" id="PF07495"/>
    </source>
</evidence>
<dbReference type="InterPro" id="IPR011110">
    <property type="entry name" value="Reg_prop"/>
</dbReference>
<evidence type="ECO:0000256" key="3">
    <source>
        <dbReference type="ARBA" id="ARBA00023012"/>
    </source>
</evidence>
<dbReference type="GO" id="GO:0016020">
    <property type="term" value="C:membrane"/>
    <property type="evidence" value="ECO:0007669"/>
    <property type="project" value="InterPro"/>
</dbReference>
<dbReference type="RefSeq" id="WP_013568283.1">
    <property type="nucleotide sequence ID" value="NC_014963.1"/>
</dbReference>
<proteinExistence type="predicted"/>
<dbReference type="SUPFAM" id="SSF55874">
    <property type="entry name" value="ATPase domain of HSP90 chaperone/DNA topoisomerase II/histidine kinase"/>
    <property type="match status" value="1"/>
</dbReference>
<dbReference type="Gene3D" id="3.30.565.10">
    <property type="entry name" value="Histidine kinase-like ATPase, C-terminal domain"/>
    <property type="match status" value="1"/>
</dbReference>
<evidence type="ECO:0000256" key="1">
    <source>
        <dbReference type="ARBA" id="ARBA00022679"/>
    </source>
</evidence>
<dbReference type="Gene3D" id="1.20.5.1930">
    <property type="match status" value="1"/>
</dbReference>
<dbReference type="GO" id="GO:0046983">
    <property type="term" value="F:protein dimerization activity"/>
    <property type="evidence" value="ECO:0007669"/>
    <property type="project" value="InterPro"/>
</dbReference>
<dbReference type="Pfam" id="PF07495">
    <property type="entry name" value="Y_Y_Y"/>
    <property type="match status" value="1"/>
</dbReference>
<evidence type="ECO:0000313" key="8">
    <source>
        <dbReference type="EMBL" id="ADV82550.1"/>
    </source>
</evidence>
<feature type="transmembrane region" description="Helical" evidence="4">
    <location>
        <begin position="752"/>
        <end position="772"/>
    </location>
</feature>
<dbReference type="CDD" id="cd16917">
    <property type="entry name" value="HATPase_UhpB-NarQ-NarX-like"/>
    <property type="match status" value="1"/>
</dbReference>
<keyword evidence="4" id="KW-0812">Transmembrane</keyword>
<dbReference type="Pfam" id="PF07494">
    <property type="entry name" value="Reg_prop"/>
    <property type="match status" value="1"/>
</dbReference>
<dbReference type="eggNOG" id="COG4585">
    <property type="taxonomic scope" value="Bacteria"/>
</dbReference>
<keyword evidence="2 8" id="KW-0418">Kinase</keyword>
<dbReference type="InterPro" id="IPR013783">
    <property type="entry name" value="Ig-like_fold"/>
</dbReference>
<keyword evidence="1" id="KW-0808">Transferase</keyword>
<dbReference type="Pfam" id="PF02518">
    <property type="entry name" value="HATPase_c"/>
    <property type="match status" value="1"/>
</dbReference>
<dbReference type="Proteomes" id="UP000006844">
    <property type="component" value="Chromosome"/>
</dbReference>
<dbReference type="InterPro" id="IPR036890">
    <property type="entry name" value="HATPase_C_sf"/>
</dbReference>
<evidence type="ECO:0000256" key="2">
    <source>
        <dbReference type="ARBA" id="ARBA00022777"/>
    </source>
</evidence>
<evidence type="ECO:0000313" key="9">
    <source>
        <dbReference type="Proteomes" id="UP000006844"/>
    </source>
</evidence>
<dbReference type="InterPro" id="IPR011041">
    <property type="entry name" value="Quinoprot_gluc/sorb_DH_b-prop"/>
</dbReference>
<dbReference type="InterPro" id="IPR050482">
    <property type="entry name" value="Sensor_HK_TwoCompSys"/>
</dbReference>
<evidence type="ECO:0000259" key="5">
    <source>
        <dbReference type="Pfam" id="PF02518"/>
    </source>
</evidence>
<dbReference type="Gene3D" id="2.60.40.10">
    <property type="entry name" value="Immunoglobulins"/>
    <property type="match status" value="1"/>
</dbReference>
<dbReference type="KEGG" id="tsa:AciPR4_1743"/>
<dbReference type="InterPro" id="IPR003594">
    <property type="entry name" value="HATPase_dom"/>
</dbReference>
<dbReference type="SUPFAM" id="SSF50952">
    <property type="entry name" value="Soluble quinoprotein glucose dehydrogenase"/>
    <property type="match status" value="1"/>
</dbReference>
<dbReference type="STRING" id="401053.AciPR4_1743"/>
<dbReference type="InterPro" id="IPR015943">
    <property type="entry name" value="WD40/YVTN_repeat-like_dom_sf"/>
</dbReference>